<evidence type="ECO:0000259" key="1">
    <source>
        <dbReference type="Pfam" id="PF14470"/>
    </source>
</evidence>
<reference evidence="2 3" key="1">
    <citation type="submission" date="2016-10" db="EMBL/GenBank/DDBJ databases">
        <authorList>
            <person name="de Groot N.N."/>
        </authorList>
    </citation>
    <scope>NUCLEOTIDE SEQUENCE [LARGE SCALE GENOMIC DNA]</scope>
    <source>
        <strain evidence="2 3">JCM 11308</strain>
    </source>
</reference>
<dbReference type="RefSeq" id="WP_072845466.1">
    <property type="nucleotide sequence ID" value="NZ_FNAB01000001.1"/>
</dbReference>
<dbReference type="EMBL" id="FNAB01000001">
    <property type="protein sequence ID" value="SDC62677.1"/>
    <property type="molecule type" value="Genomic_DNA"/>
</dbReference>
<sequence>MTEPIYDKSEQLKQVQQGLLDGETVIAVYDCIGAGTGFIGLTNLRVVIQDKSFVGKRTAITSIPYGNVRSVSFLSNKSWAGQFFSSSSIAVTAGPDTFEADFRGLDKAHHVHSVILDRITR</sequence>
<keyword evidence="3" id="KW-1185">Reference proteome</keyword>
<proteinExistence type="predicted"/>
<evidence type="ECO:0000313" key="3">
    <source>
        <dbReference type="Proteomes" id="UP000199417"/>
    </source>
</evidence>
<accession>A0A1G6N5J3</accession>
<dbReference type="InterPro" id="IPR037063">
    <property type="entry name" value="PHb_sf"/>
</dbReference>
<dbReference type="InterPro" id="IPR039519">
    <property type="entry name" value="YokE-like_PH"/>
</dbReference>
<dbReference type="Proteomes" id="UP000199417">
    <property type="component" value="Unassembled WGS sequence"/>
</dbReference>
<gene>
    <name evidence="2" type="ORF">SAMN05444580_101422</name>
</gene>
<protein>
    <submittedName>
        <fullName evidence="2">PH domain-containing protein</fullName>
    </submittedName>
</protein>
<dbReference type="AlphaFoldDB" id="A0A1G6N5J3"/>
<dbReference type="Gene3D" id="2.30.29.50">
    <property type="entry name" value="Bacterial Pleckstrin homology domain"/>
    <property type="match status" value="1"/>
</dbReference>
<dbReference type="STRING" id="168276.SAMN05444580_101422"/>
<dbReference type="Pfam" id="PF14470">
    <property type="entry name" value="bPH_3"/>
    <property type="match status" value="1"/>
</dbReference>
<evidence type="ECO:0000313" key="2">
    <source>
        <dbReference type="EMBL" id="SDC62677.1"/>
    </source>
</evidence>
<organism evidence="2 3">
    <name type="scientific">Rhodococcus tukisamuensis</name>
    <dbReference type="NCBI Taxonomy" id="168276"/>
    <lineage>
        <taxon>Bacteria</taxon>
        <taxon>Bacillati</taxon>
        <taxon>Actinomycetota</taxon>
        <taxon>Actinomycetes</taxon>
        <taxon>Mycobacteriales</taxon>
        <taxon>Nocardiaceae</taxon>
        <taxon>Rhodococcus</taxon>
    </lineage>
</organism>
<name>A0A1G6N5J3_9NOCA</name>
<feature type="domain" description="YokE-like PH" evidence="1">
    <location>
        <begin position="23"/>
        <end position="75"/>
    </location>
</feature>
<dbReference type="SUPFAM" id="SSF50729">
    <property type="entry name" value="PH domain-like"/>
    <property type="match status" value="1"/>
</dbReference>